<feature type="domain" description="Alpha-2-macroglobulin bait region" evidence="4">
    <location>
        <begin position="982"/>
        <end position="1121"/>
    </location>
</feature>
<feature type="compositionally biased region" description="Polar residues" evidence="2">
    <location>
        <begin position="1440"/>
        <end position="1453"/>
    </location>
</feature>
<dbReference type="PANTHER" id="PTHR40094:SF1">
    <property type="entry name" value="UBIQUITIN DOMAIN-CONTAINING PROTEIN"/>
    <property type="match status" value="1"/>
</dbReference>
<dbReference type="InterPro" id="IPR047565">
    <property type="entry name" value="Alpha-macroglob_thiol-ester_cl"/>
</dbReference>
<feature type="region of interest" description="Disordered" evidence="2">
    <location>
        <begin position="1240"/>
        <end position="1263"/>
    </location>
</feature>
<evidence type="ECO:0000256" key="1">
    <source>
        <dbReference type="ARBA" id="ARBA00010556"/>
    </source>
</evidence>
<evidence type="ECO:0000313" key="6">
    <source>
        <dbReference type="EMBL" id="GAA4042746.1"/>
    </source>
</evidence>
<comment type="caution">
    <text evidence="6">The sequence shown here is derived from an EMBL/GenBank/DDBJ whole genome shotgun (WGS) entry which is preliminary data.</text>
</comment>
<dbReference type="InterPro" id="IPR051802">
    <property type="entry name" value="YfhM-like"/>
</dbReference>
<dbReference type="Gene3D" id="1.50.10.20">
    <property type="match status" value="1"/>
</dbReference>
<feature type="region of interest" description="Disordered" evidence="2">
    <location>
        <begin position="1426"/>
        <end position="1457"/>
    </location>
</feature>
<dbReference type="SMART" id="SM01359">
    <property type="entry name" value="A2M_N_2"/>
    <property type="match status" value="1"/>
</dbReference>
<dbReference type="InterPro" id="IPR002890">
    <property type="entry name" value="MG2"/>
</dbReference>
<dbReference type="Pfam" id="PF00207">
    <property type="entry name" value="A2M"/>
    <property type="match status" value="1"/>
</dbReference>
<evidence type="ECO:0000259" key="4">
    <source>
        <dbReference type="SMART" id="SM01359"/>
    </source>
</evidence>
<dbReference type="PANTHER" id="PTHR40094">
    <property type="entry name" value="ALPHA-2-MACROGLOBULIN HOMOLOG"/>
    <property type="match status" value="1"/>
</dbReference>
<evidence type="ECO:0000256" key="3">
    <source>
        <dbReference type="SAM" id="SignalP"/>
    </source>
</evidence>
<reference evidence="7" key="1">
    <citation type="journal article" date="2019" name="Int. J. Syst. Evol. Microbiol.">
        <title>The Global Catalogue of Microorganisms (GCM) 10K type strain sequencing project: providing services to taxonomists for standard genome sequencing and annotation.</title>
        <authorList>
            <consortium name="The Broad Institute Genomics Platform"/>
            <consortium name="The Broad Institute Genome Sequencing Center for Infectious Disease"/>
            <person name="Wu L."/>
            <person name="Ma J."/>
        </authorList>
    </citation>
    <scope>NUCLEOTIDE SEQUENCE [LARGE SCALE GENOMIC DNA]</scope>
    <source>
        <strain evidence="7">JCM 17225</strain>
    </source>
</reference>
<dbReference type="RefSeq" id="WP_345056270.1">
    <property type="nucleotide sequence ID" value="NZ_BAABDK010000025.1"/>
</dbReference>
<dbReference type="InterPro" id="IPR041246">
    <property type="entry name" value="Bact_MG10"/>
</dbReference>
<dbReference type="SMART" id="SM01419">
    <property type="entry name" value="Thiol-ester_cl"/>
    <property type="match status" value="1"/>
</dbReference>
<keyword evidence="7" id="KW-1185">Reference proteome</keyword>
<dbReference type="InterPro" id="IPR011625">
    <property type="entry name" value="A2M_N_BRD"/>
</dbReference>
<dbReference type="SMART" id="SM01360">
    <property type="entry name" value="A2M"/>
    <property type="match status" value="1"/>
</dbReference>
<proteinExistence type="inferred from homology"/>
<dbReference type="InterPro" id="IPR008930">
    <property type="entry name" value="Terpenoid_cyclase/PrenylTrfase"/>
</dbReference>
<evidence type="ECO:0000256" key="2">
    <source>
        <dbReference type="SAM" id="MobiDB-lite"/>
    </source>
</evidence>
<sequence length="2079" mass="228901">MRLFLLACLFLTMLISADSATPLPPGTYAARWKKIDALLQKDQTATAAPLVQAIYEQARKAGDAPAYVRALLYKIRLLHAKQDDADEKAIALLEAEVKTATFPARPMLHSLLAGLYTSYLNQHRYALYQRTRGAEATTDKRPADGDAAADGGTGLATWDMARLGGAIVRHYYQSVEDEPQRQLKTTLASLGELVVDGDDEGQALRPTLYDLLAQRAIEGLKNQELYVTKPEQQFQPTEPQLFGTAAEFAALRLLAPEADSLNGQLHALHLLQRLTASRQQLVPQNLAALADVDLSRVDYLHGLTQDTDLAAQYEPALVRMAETYKRLPISTEFMARKAEAVHEAGDNVAAVRLAHEAEVRFPESRGAARARQLREQIEQREVAFLAADVVVPNQPWRLDVTTRNVGELHAWAYRISLKEWEKSGEYDEKNRTVAQRYARALRAAPVAIWAVPVPAHPQDYKELKFGAAGAALPFGYYLVIISNQATKPTAQRAGAVTSYGFVGASQLSAVRRTNPNTGTTSLLLLDRKLGGPLAGMNSQATFSVYNRAKQRDEKHLGAVLQTNAVGEVEIPGPNGTNDALGREQLTNVRTWKGRDTLLVPINAYYFPGDENAIEQAQRRTFLFTDRAIYRPGQTLYFKGILTETLRSKSSLVTNQPVSVRLVDVNGQPVQTLPLTTSDFGSFNGSLVLPTGLLNGEMSLQTDHGSISFAVEDYKRPTFLVSMDSVPGRPQLGQPLTMTGRARAYAGQATDGATVRYRITRRELFPMYDYGFRGRGVYAPGRGQGNQEIAHGTTTTDAEGRFTLTFTPPVGTKPAGRRWEPGYLFEVVADVTDAAGETRTGTRSFPIGRNPLSLQLVGPDAIDKQHLPVITLLGTNATGEPLPATGTLRLLARRYRPNPAGVPGPAPETTENEAAPELVKTLPFDTKASAQLVVAALLADVPTGRYRLEALAAGTDTAKAKLDFTLYDSQTATVPFATPDWFVTLADTVAPGQPAGILLGSSEAGARILLEVEREGKLLRQEWLTLSANEQRRVSVESGVAAALGPLYIHTTQVRDGRLYTHTATVQVAEKPQPLRVSIATFRDKLQPGQKETWRVTIHQTNGKAAEAELLATLYDQSLDIFRPHSFMGLEFGQSDYPARFGWEGHFGEVSSDELFNNDTSGSASDVRYPELRTWESYAEEVPDMNELKSKFGKQSRAAIRFTKPVVRNDAEVAMNAAAPMAPAPVVSAAMADSAPAGAGYFDPRQLSKQQNGPKPAAPDLTSVPTRSDFRETAFWQPALHTDKNGDVVLEFQMPEAVTRWQLLALAHDKALHTGQLARQLVTQKEIQITPNAPRFLRPGDTFTFPAKFSNLTDHATSGTAQLFLLDATTGQDITTQLLKGPAQQVVVAAAHQSAALGWELSIPADFAPVAVTYRVVVSSSLSVVSEGNSKKPKAKKSRKGLTTDNQQLSTSFSDGEENTLPVLPNRILITESLPLPIVGPGTREFELTKLTSTSSPTRRNYSLTLEMTANPAWYAVQSLPYLMEYPYECSEQTFSRLYANLLAARILKSNPRFKTVLAEWTRQAQNGTAAQRNALESKLAQNQELKNLLLQETPWVRDAQGETARLARLVELFDETRLQAETRRALAKLQRQQLPNGAFPWFDQMPPNRYITQLIVAGFGKLKKLGAFDASQDAAAQAMLQQALRYLDAELADDYRQLRREKDVKLAENHLDDLHIQALYARSFWLQQAEAPAAKTAFAYYRGQAAKYWPAQTRYLQAQIALALHRTNTKSPAATEILRALSENALHASELGMYWKEVRGGYYWREAPTETQATLIEAFDEVKNDQKSVDEMKLWLLKQKQTHNWESTRATADACYALLLRGSDWLAPAQPLLVSVGGQRVQPEAAQAGTGYFKTSWPAAEVKPAQGKVTLTKPDAGVAWGALYWQYFEDLDKVTAAATSLSLERQLYREVQTAGGPVLEKLTPVTPLKIGDALVVRLVLRTDRALEYVHLKDQRAAGLEPISQTSGYRYQNGLGYYESPRDAATNFFLSEVPRGTHVFEYRLRASQAGDFSGGLSQAQCLYAPEFGTQSAGVRLRVNP</sequence>
<dbReference type="InterPro" id="IPR001599">
    <property type="entry name" value="Macroglobln_a2"/>
</dbReference>
<feature type="domain" description="Alpha-2-macroglobulin" evidence="5">
    <location>
        <begin position="1272"/>
        <end position="1362"/>
    </location>
</feature>
<protein>
    <submittedName>
        <fullName evidence="6">Alpha-2-macroglobulin family protein</fullName>
    </submittedName>
</protein>
<dbReference type="EMBL" id="BAABDK010000025">
    <property type="protein sequence ID" value="GAA4042746.1"/>
    <property type="molecule type" value="Genomic_DNA"/>
</dbReference>
<accession>A0ABP7UG76</accession>
<keyword evidence="3" id="KW-0732">Signal</keyword>
<name>A0ABP7UG76_9BACT</name>
<dbReference type="Pfam" id="PF01835">
    <property type="entry name" value="MG2"/>
    <property type="match status" value="1"/>
</dbReference>
<organism evidence="6 7">
    <name type="scientific">Hymenobacter glaciei</name>
    <dbReference type="NCBI Taxonomy" id="877209"/>
    <lineage>
        <taxon>Bacteria</taxon>
        <taxon>Pseudomonadati</taxon>
        <taxon>Bacteroidota</taxon>
        <taxon>Cytophagia</taxon>
        <taxon>Cytophagales</taxon>
        <taxon>Hymenobacteraceae</taxon>
        <taxon>Hymenobacter</taxon>
    </lineage>
</organism>
<dbReference type="SUPFAM" id="SSF48239">
    <property type="entry name" value="Terpenoid cyclases/Protein prenyltransferases"/>
    <property type="match status" value="1"/>
</dbReference>
<evidence type="ECO:0000259" key="5">
    <source>
        <dbReference type="SMART" id="SM01360"/>
    </source>
</evidence>
<dbReference type="Pfam" id="PF17973">
    <property type="entry name" value="bMG10"/>
    <property type="match status" value="1"/>
</dbReference>
<dbReference type="Gene3D" id="2.60.40.1930">
    <property type="match status" value="1"/>
</dbReference>
<feature type="compositionally biased region" description="Basic residues" evidence="2">
    <location>
        <begin position="1430"/>
        <end position="1439"/>
    </location>
</feature>
<dbReference type="Proteomes" id="UP001501469">
    <property type="component" value="Unassembled WGS sequence"/>
</dbReference>
<gene>
    <name evidence="6" type="ORF">GCM10022409_30860</name>
</gene>
<comment type="similarity">
    <text evidence="1">Belongs to the protease inhibitor I39 (alpha-2-macroglobulin) family. Bacterial alpha-2-macroglobulin subfamily.</text>
</comment>
<feature type="signal peptide" evidence="3">
    <location>
        <begin position="1"/>
        <end position="20"/>
    </location>
</feature>
<feature type="chain" id="PRO_5046302024" evidence="3">
    <location>
        <begin position="21"/>
        <end position="2079"/>
    </location>
</feature>
<evidence type="ECO:0000313" key="7">
    <source>
        <dbReference type="Proteomes" id="UP001501469"/>
    </source>
</evidence>